<comment type="catalytic activity">
    <reaction evidence="6">
        <text>(2S,6S)-2,6-diaminopimelate + 2-oxoglutarate = (S)-2,3,4,5-tetrahydrodipicolinate + L-glutamate + H2O + H(+)</text>
        <dbReference type="Rhea" id="RHEA:23988"/>
        <dbReference type="ChEBI" id="CHEBI:15377"/>
        <dbReference type="ChEBI" id="CHEBI:15378"/>
        <dbReference type="ChEBI" id="CHEBI:16810"/>
        <dbReference type="ChEBI" id="CHEBI:16845"/>
        <dbReference type="ChEBI" id="CHEBI:29985"/>
        <dbReference type="ChEBI" id="CHEBI:57609"/>
        <dbReference type="EC" id="2.6.1.83"/>
    </reaction>
</comment>
<comment type="similarity">
    <text evidence="7">Belongs to the class-I pyridoxal-phosphate-dependent aminotransferase family.</text>
</comment>
<evidence type="ECO:0000256" key="3">
    <source>
        <dbReference type="ARBA" id="ARBA00022576"/>
    </source>
</evidence>
<dbReference type="PANTHER" id="PTHR42832">
    <property type="entry name" value="AMINO ACID AMINOTRANSFERASE"/>
    <property type="match status" value="1"/>
</dbReference>
<evidence type="ECO:0000256" key="1">
    <source>
        <dbReference type="ARBA" id="ARBA00001933"/>
    </source>
</evidence>
<dbReference type="InterPro" id="IPR004839">
    <property type="entry name" value="Aminotransferase_I/II_large"/>
</dbReference>
<evidence type="ECO:0000256" key="6">
    <source>
        <dbReference type="ARBA" id="ARBA00051934"/>
    </source>
</evidence>
<evidence type="ECO:0000313" key="10">
    <source>
        <dbReference type="Proteomes" id="UP000178082"/>
    </source>
</evidence>
<sequence>MTKRFNVELSNKVKELPPYLFARIDQLKKEAKDKGMDIIDLGIGDPDLPTPKNIIEALKKASEDPQNHRYPSYSGMNKFREIAAKWYEKRFGPSFNPETEILSLIGSKEGIANIPFAFVNFDDVVLIPNPGYPVYNSSTIFSGGKPYIMPLKKENNFLPDLDCIPEEIAKKAKIMFINYPNNPTSASCGLDFFKKAVDFAFKYNVIVCHDAAYSEIFYDGCKTPSLFEVNGAKEVGIEFHSLSKTYNMTGWRIGFAIGNKEIVGGLGKIKTNIDSGVFQAVQFAAIEALSCDQKIVEEMRNIYQSRRDIMAEGLQKAGFDITKPKATFYMWIPCPKNFTSEKLTTHILQNLGIVTTPGNGFGKHGEGYIRVSLTTPSEKLKEAVERLKKINI</sequence>
<evidence type="ECO:0000256" key="5">
    <source>
        <dbReference type="ARBA" id="ARBA00022898"/>
    </source>
</evidence>
<dbReference type="PANTHER" id="PTHR42832:SF3">
    <property type="entry name" value="L-GLUTAMINE--4-(METHYLSULFANYL)-2-OXOBUTANOATE AMINOTRANSFERASE"/>
    <property type="match status" value="1"/>
</dbReference>
<dbReference type="UniPathway" id="UPA00034">
    <property type="reaction ID" value="UER00466"/>
</dbReference>
<evidence type="ECO:0000259" key="8">
    <source>
        <dbReference type="Pfam" id="PF00155"/>
    </source>
</evidence>
<dbReference type="GO" id="GO:0010285">
    <property type="term" value="F:L,L-diaminopimelate aminotransferase activity"/>
    <property type="evidence" value="ECO:0007669"/>
    <property type="project" value="UniProtKB-EC"/>
</dbReference>
<comment type="cofactor">
    <cofactor evidence="1 7">
        <name>pyridoxal 5'-phosphate</name>
        <dbReference type="ChEBI" id="CHEBI:597326"/>
    </cofactor>
</comment>
<dbReference type="AlphaFoldDB" id="A0A1F7SL27"/>
<keyword evidence="3 7" id="KW-0032">Aminotransferase</keyword>
<protein>
    <recommendedName>
        <fullName evidence="7">Aminotransferase</fullName>
        <ecNumber evidence="7">2.6.1.-</ecNumber>
    </recommendedName>
</protein>
<keyword evidence="4 7" id="KW-0808">Transferase</keyword>
<proteinExistence type="inferred from homology"/>
<comment type="caution">
    <text evidence="9">The sequence shown here is derived from an EMBL/GenBank/DDBJ whole genome shotgun (WGS) entry which is preliminary data.</text>
</comment>
<dbReference type="EC" id="2.6.1.-" evidence="7"/>
<dbReference type="Pfam" id="PF00155">
    <property type="entry name" value="Aminotran_1_2"/>
    <property type="match status" value="1"/>
</dbReference>
<dbReference type="Gene3D" id="3.40.640.10">
    <property type="entry name" value="Type I PLP-dependent aspartate aminotransferase-like (Major domain)"/>
    <property type="match status" value="1"/>
</dbReference>
<dbReference type="HAMAP" id="MF_01642">
    <property type="entry name" value="DapL_aminotrans_1"/>
    <property type="match status" value="1"/>
</dbReference>
<dbReference type="InterPro" id="IPR050881">
    <property type="entry name" value="LL-DAP_aminotransferase"/>
</dbReference>
<dbReference type="PROSITE" id="PS00105">
    <property type="entry name" value="AA_TRANSFER_CLASS_1"/>
    <property type="match status" value="1"/>
</dbReference>
<dbReference type="SUPFAM" id="SSF53383">
    <property type="entry name" value="PLP-dependent transferases"/>
    <property type="match status" value="1"/>
</dbReference>
<reference evidence="9 10" key="1">
    <citation type="journal article" date="2016" name="Nat. Commun.">
        <title>Thousands of microbial genomes shed light on interconnected biogeochemical processes in an aquifer system.</title>
        <authorList>
            <person name="Anantharaman K."/>
            <person name="Brown C.T."/>
            <person name="Hug L.A."/>
            <person name="Sharon I."/>
            <person name="Castelle C.J."/>
            <person name="Probst A.J."/>
            <person name="Thomas B.C."/>
            <person name="Singh A."/>
            <person name="Wilkins M.J."/>
            <person name="Karaoz U."/>
            <person name="Brodie E.L."/>
            <person name="Williams K.H."/>
            <person name="Hubbard S.S."/>
            <person name="Banfield J.F."/>
        </authorList>
    </citation>
    <scope>NUCLEOTIDE SEQUENCE [LARGE SCALE GENOMIC DNA]</scope>
</reference>
<dbReference type="InterPro" id="IPR015422">
    <property type="entry name" value="PyrdxlP-dep_Trfase_small"/>
</dbReference>
<gene>
    <name evidence="9" type="ORF">A3G31_09910</name>
</gene>
<dbReference type="InterPro" id="IPR015424">
    <property type="entry name" value="PyrdxlP-dep_Trfase"/>
</dbReference>
<keyword evidence="5" id="KW-0663">Pyridoxal phosphate</keyword>
<evidence type="ECO:0000256" key="7">
    <source>
        <dbReference type="RuleBase" id="RU000481"/>
    </source>
</evidence>
<dbReference type="Gene3D" id="3.90.1150.10">
    <property type="entry name" value="Aspartate Aminotransferase, domain 1"/>
    <property type="match status" value="1"/>
</dbReference>
<dbReference type="STRING" id="1817883.A3G31_09910"/>
<dbReference type="GO" id="GO:0030170">
    <property type="term" value="F:pyridoxal phosphate binding"/>
    <property type="evidence" value="ECO:0007669"/>
    <property type="project" value="InterPro"/>
</dbReference>
<dbReference type="InterPro" id="IPR004838">
    <property type="entry name" value="NHTrfase_class1_PyrdxlP-BS"/>
</dbReference>
<evidence type="ECO:0000256" key="2">
    <source>
        <dbReference type="ARBA" id="ARBA00004982"/>
    </source>
</evidence>
<dbReference type="EMBL" id="MGDI01000011">
    <property type="protein sequence ID" value="OGL54469.1"/>
    <property type="molecule type" value="Genomic_DNA"/>
</dbReference>
<dbReference type="Proteomes" id="UP000178082">
    <property type="component" value="Unassembled WGS sequence"/>
</dbReference>
<dbReference type="InterPro" id="IPR019881">
    <property type="entry name" value="DAP-NH2Trfase_DapL_Desulfo"/>
</dbReference>
<evidence type="ECO:0000256" key="4">
    <source>
        <dbReference type="ARBA" id="ARBA00022679"/>
    </source>
</evidence>
<dbReference type="InterPro" id="IPR019942">
    <property type="entry name" value="DapL/ALD1"/>
</dbReference>
<name>A0A1F7SL27_9BACT</name>
<feature type="domain" description="Aminotransferase class I/classII large" evidence="8">
    <location>
        <begin position="37"/>
        <end position="387"/>
    </location>
</feature>
<dbReference type="CDD" id="cd00609">
    <property type="entry name" value="AAT_like"/>
    <property type="match status" value="1"/>
</dbReference>
<dbReference type="NCBIfam" id="TIGR03540">
    <property type="entry name" value="DapC_direct"/>
    <property type="match status" value="1"/>
</dbReference>
<comment type="pathway">
    <text evidence="2">Amino-acid biosynthesis; L-lysine biosynthesis via DAP pathway; LL-2,6-diaminopimelate from (S)-tetrahydrodipicolinate (aminotransferase route): step 1/1.</text>
</comment>
<dbReference type="GO" id="GO:0009089">
    <property type="term" value="P:lysine biosynthetic process via diaminopimelate"/>
    <property type="evidence" value="ECO:0007669"/>
    <property type="project" value="UniProtKB-UniPathway"/>
</dbReference>
<accession>A0A1F7SL27</accession>
<dbReference type="InterPro" id="IPR015421">
    <property type="entry name" value="PyrdxlP-dep_Trfase_major"/>
</dbReference>
<organism evidence="9 10">
    <name type="scientific">Candidatus Schekmanbacteria bacterium RIFCSPLOWO2_12_FULL_38_15</name>
    <dbReference type="NCBI Taxonomy" id="1817883"/>
    <lineage>
        <taxon>Bacteria</taxon>
        <taxon>Candidatus Schekmaniibacteriota</taxon>
    </lineage>
</organism>
<dbReference type="NCBIfam" id="NF006756">
    <property type="entry name" value="PRK09276.1"/>
    <property type="match status" value="1"/>
</dbReference>
<evidence type="ECO:0000313" key="9">
    <source>
        <dbReference type="EMBL" id="OGL54469.1"/>
    </source>
</evidence>